<dbReference type="SUPFAM" id="SSF53335">
    <property type="entry name" value="S-adenosyl-L-methionine-dependent methyltransferases"/>
    <property type="match status" value="1"/>
</dbReference>
<dbReference type="RefSeq" id="WP_085619342.1">
    <property type="nucleotide sequence ID" value="NZ_JFKB01000008.1"/>
</dbReference>
<dbReference type="PANTHER" id="PTHR43861">
    <property type="entry name" value="TRANS-ACONITATE 2-METHYLTRANSFERASE-RELATED"/>
    <property type="match status" value="1"/>
</dbReference>
<evidence type="ECO:0008006" key="3">
    <source>
        <dbReference type="Google" id="ProtNLM"/>
    </source>
</evidence>
<dbReference type="Gene3D" id="3.40.50.150">
    <property type="entry name" value="Vaccinia Virus protein VP39"/>
    <property type="match status" value="1"/>
</dbReference>
<evidence type="ECO:0000313" key="1">
    <source>
        <dbReference type="EMBL" id="OSQ47368.1"/>
    </source>
</evidence>
<dbReference type="PANTHER" id="PTHR43861:SF1">
    <property type="entry name" value="TRANS-ACONITATE 2-METHYLTRANSFERASE"/>
    <property type="match status" value="1"/>
</dbReference>
<protein>
    <recommendedName>
        <fullName evidence="3">Methyltransferase type 12</fullName>
    </recommendedName>
</protein>
<comment type="caution">
    <text evidence="1">The sequence shown here is derived from an EMBL/GenBank/DDBJ whole genome shotgun (WGS) entry which is preliminary data.</text>
</comment>
<organism evidence="1 2">
    <name type="scientific">Thalassospira alkalitolerans</name>
    <dbReference type="NCBI Taxonomy" id="1293890"/>
    <lineage>
        <taxon>Bacteria</taxon>
        <taxon>Pseudomonadati</taxon>
        <taxon>Pseudomonadota</taxon>
        <taxon>Alphaproteobacteria</taxon>
        <taxon>Rhodospirillales</taxon>
        <taxon>Thalassospiraceae</taxon>
        <taxon>Thalassospira</taxon>
    </lineage>
</organism>
<keyword evidence="2" id="KW-1185">Reference proteome</keyword>
<reference evidence="1 2" key="1">
    <citation type="submission" date="2014-03" db="EMBL/GenBank/DDBJ databases">
        <title>The draft genome sequence of Thalassospira alkalitolerans JCM 18968.</title>
        <authorList>
            <person name="Lai Q."/>
            <person name="Shao Z."/>
        </authorList>
    </citation>
    <scope>NUCLEOTIDE SEQUENCE [LARGE SCALE GENOMIC DNA]</scope>
    <source>
        <strain evidence="1 2">JCM 18968</strain>
    </source>
</reference>
<name>A0A1Y2LCT9_9PROT</name>
<dbReference type="InterPro" id="IPR029063">
    <property type="entry name" value="SAM-dependent_MTases_sf"/>
</dbReference>
<sequence length="213" mass="23553">MDRNKKFWDKIAKRYAKNPVRNMQAYQATLDHTRKHLTRDDKVLEVGCGTGTTALLLAPDVRHITATDLSTVMIDIAQAKLAPVAGENANTVENVHFKTGTLSDQSLDGETYDAVLAFNFLHLVADRPAALGKINTLLQSDGLLISKTICLGEKNILWHILIRAMQAIGIAPYLDFVRYDEIATQITNAGFKIVETGLYPASSNSRFIVARKI</sequence>
<gene>
    <name evidence="1" type="ORF">TALK_12465</name>
</gene>
<accession>A0A1Y2LCT9</accession>
<evidence type="ECO:0000313" key="2">
    <source>
        <dbReference type="Proteomes" id="UP000193396"/>
    </source>
</evidence>
<proteinExistence type="predicted"/>
<dbReference type="Pfam" id="PF13489">
    <property type="entry name" value="Methyltransf_23"/>
    <property type="match status" value="1"/>
</dbReference>
<dbReference type="CDD" id="cd02440">
    <property type="entry name" value="AdoMet_MTases"/>
    <property type="match status" value="1"/>
</dbReference>
<dbReference type="AlphaFoldDB" id="A0A1Y2LCT9"/>
<dbReference type="OrthoDB" id="5642573at2"/>
<dbReference type="EMBL" id="JFKB01000008">
    <property type="protein sequence ID" value="OSQ47368.1"/>
    <property type="molecule type" value="Genomic_DNA"/>
</dbReference>
<dbReference type="STRING" id="1293890.TALK_12465"/>
<dbReference type="Proteomes" id="UP000193396">
    <property type="component" value="Unassembled WGS sequence"/>
</dbReference>